<dbReference type="EMBL" id="FLQS01000069">
    <property type="protein sequence ID" value="SBS79289.1"/>
    <property type="molecule type" value="Genomic_DNA"/>
</dbReference>
<gene>
    <name evidence="2" type="ORF">MHPYR_710016</name>
</gene>
<evidence type="ECO:0000313" key="2">
    <source>
        <dbReference type="EMBL" id="SBS79289.1"/>
    </source>
</evidence>
<dbReference type="Pfam" id="PF19952">
    <property type="entry name" value="DUF6414"/>
    <property type="match status" value="1"/>
</dbReference>
<accession>A0A1Y5PPN6</accession>
<dbReference type="AlphaFoldDB" id="A0A1Y5PPN6"/>
<feature type="compositionally biased region" description="Basic and acidic residues" evidence="1">
    <location>
        <begin position="245"/>
        <end position="260"/>
    </location>
</feature>
<reference evidence="2" key="1">
    <citation type="submission" date="2016-03" db="EMBL/GenBank/DDBJ databases">
        <authorList>
            <person name="Ploux O."/>
        </authorList>
    </citation>
    <scope>NUCLEOTIDE SEQUENCE</scope>
    <source>
        <strain evidence="2">UC10</strain>
    </source>
</reference>
<proteinExistence type="predicted"/>
<protein>
    <submittedName>
        <fullName evidence="2">Uncharacterized protein</fullName>
    </submittedName>
</protein>
<organism evidence="2">
    <name type="scientific">uncultured Mycobacterium sp</name>
    <dbReference type="NCBI Taxonomy" id="171292"/>
    <lineage>
        <taxon>Bacteria</taxon>
        <taxon>Bacillati</taxon>
        <taxon>Actinomycetota</taxon>
        <taxon>Actinomycetes</taxon>
        <taxon>Mycobacteriales</taxon>
        <taxon>Mycobacteriaceae</taxon>
        <taxon>Mycobacterium</taxon>
        <taxon>environmental samples</taxon>
    </lineage>
</organism>
<name>A0A1Y5PPN6_9MYCO</name>
<dbReference type="InterPro" id="IPR045633">
    <property type="entry name" value="DUF6414"/>
</dbReference>
<evidence type="ECO:0000256" key="1">
    <source>
        <dbReference type="SAM" id="MobiDB-lite"/>
    </source>
</evidence>
<sequence>MLYGFVYLNKPTLAGYAAQVDGGLIAETKTRQMKKKSAGGTAGWKLLGLKGERGGENERTDTFSDAPEAQFQRLLAAANSDPDAIGWTEVLDPGSDFESANVGELISWECDLGIPNILRLMTPGGAASKLMNMMGTAVSGVDAGFKVGGIDGSNLDADQRAQLDKAKGGIDAIKQLLEGANISRAVVGTDSDTNWTVYGTVVDEHLLAADIDAERLLIVGKIKRKLAPGQKRRIVDIPHMSELKRGLRKTNEPELTKEDDPPMAEGQFVTGPALELDILAIYR</sequence>
<feature type="region of interest" description="Disordered" evidence="1">
    <location>
        <begin position="245"/>
        <end position="267"/>
    </location>
</feature>